<evidence type="ECO:0000256" key="3">
    <source>
        <dbReference type="ARBA" id="ARBA00022833"/>
    </source>
</evidence>
<reference evidence="7" key="2">
    <citation type="submission" date="2022-10" db="EMBL/GenBank/DDBJ databases">
        <authorList>
            <consortium name="ENA_rothamsted_submissions"/>
            <consortium name="culmorum"/>
            <person name="King R."/>
        </authorList>
    </citation>
    <scope>NUCLEOTIDE SEQUENCE</scope>
</reference>
<evidence type="ECO:0000313" key="7">
    <source>
        <dbReference type="EMBL" id="CAH1723009.1"/>
    </source>
</evidence>
<dbReference type="InterPro" id="IPR013083">
    <property type="entry name" value="Znf_RING/FYVE/PHD"/>
</dbReference>
<dbReference type="Pfam" id="PF13920">
    <property type="entry name" value="zf-C3HC4_3"/>
    <property type="match status" value="1"/>
</dbReference>
<dbReference type="PROSITE" id="PS50089">
    <property type="entry name" value="ZF_RING_2"/>
    <property type="match status" value="1"/>
</dbReference>
<dbReference type="SMART" id="SM00184">
    <property type="entry name" value="RING"/>
    <property type="match status" value="1"/>
</dbReference>
<evidence type="ECO:0000256" key="1">
    <source>
        <dbReference type="ARBA" id="ARBA00022723"/>
    </source>
</evidence>
<sequence length="136" mass="15233">MPPNSIAKTSLIVGGLTFLGFLAGGRLGSMFGAVIGTVVCSMLNAEEQVGFQEFRDDSHHRPNNTNQKDKVKKSKNRYEQTECAICLEPLNPSIILEPCRHMCFCVECYKKAKNENVQNCPLCRETITSVRLLRRP</sequence>
<dbReference type="GO" id="GO:0004842">
    <property type="term" value="F:ubiquitin-protein transferase activity"/>
    <property type="evidence" value="ECO:0007669"/>
    <property type="project" value="TreeGrafter"/>
</dbReference>
<proteinExistence type="predicted"/>
<dbReference type="OrthoDB" id="1711136at2759"/>
<evidence type="ECO:0000259" key="6">
    <source>
        <dbReference type="PROSITE" id="PS50089"/>
    </source>
</evidence>
<organism evidence="7 8">
    <name type="scientific">Aphis gossypii</name>
    <name type="common">Cotton aphid</name>
    <dbReference type="NCBI Taxonomy" id="80765"/>
    <lineage>
        <taxon>Eukaryota</taxon>
        <taxon>Metazoa</taxon>
        <taxon>Ecdysozoa</taxon>
        <taxon>Arthropoda</taxon>
        <taxon>Hexapoda</taxon>
        <taxon>Insecta</taxon>
        <taxon>Pterygota</taxon>
        <taxon>Neoptera</taxon>
        <taxon>Paraneoptera</taxon>
        <taxon>Hemiptera</taxon>
        <taxon>Sternorrhyncha</taxon>
        <taxon>Aphidomorpha</taxon>
        <taxon>Aphidoidea</taxon>
        <taxon>Aphididae</taxon>
        <taxon>Aphidini</taxon>
        <taxon>Aphis</taxon>
        <taxon>Aphis</taxon>
    </lineage>
</organism>
<reference evidence="7" key="1">
    <citation type="submission" date="2022-02" db="EMBL/GenBank/DDBJ databases">
        <authorList>
            <person name="King R."/>
        </authorList>
    </citation>
    <scope>NUCLEOTIDE SEQUENCE</scope>
</reference>
<evidence type="ECO:0000313" key="8">
    <source>
        <dbReference type="Proteomes" id="UP001154329"/>
    </source>
</evidence>
<evidence type="ECO:0000256" key="4">
    <source>
        <dbReference type="PROSITE-ProRule" id="PRU00175"/>
    </source>
</evidence>
<evidence type="ECO:0000256" key="5">
    <source>
        <dbReference type="SAM" id="MobiDB-lite"/>
    </source>
</evidence>
<dbReference type="InterPro" id="IPR051652">
    <property type="entry name" value="MDM2_MDM4_MUL1"/>
</dbReference>
<feature type="region of interest" description="Disordered" evidence="5">
    <location>
        <begin position="54"/>
        <end position="73"/>
    </location>
</feature>
<dbReference type="EMBL" id="OU899035">
    <property type="protein sequence ID" value="CAH1723009.1"/>
    <property type="molecule type" value="Genomic_DNA"/>
</dbReference>
<gene>
    <name evidence="7" type="ORF">APHIGO_LOCUS5003</name>
</gene>
<dbReference type="Proteomes" id="UP001154329">
    <property type="component" value="Chromosome 2"/>
</dbReference>
<dbReference type="GO" id="GO:0016567">
    <property type="term" value="P:protein ubiquitination"/>
    <property type="evidence" value="ECO:0007669"/>
    <property type="project" value="TreeGrafter"/>
</dbReference>
<dbReference type="SUPFAM" id="SSF57850">
    <property type="entry name" value="RING/U-box"/>
    <property type="match status" value="1"/>
</dbReference>
<dbReference type="Gene3D" id="3.30.40.10">
    <property type="entry name" value="Zinc/RING finger domain, C3HC4 (zinc finger)"/>
    <property type="match status" value="1"/>
</dbReference>
<dbReference type="PANTHER" id="PTHR12183:SF32">
    <property type="entry name" value="MITOCHONDRIAL E3 UBIQUITIN PROTEIN LIGASE 1"/>
    <property type="match status" value="1"/>
</dbReference>
<keyword evidence="8" id="KW-1185">Reference proteome</keyword>
<accession>A0A9P0IXX7</accession>
<keyword evidence="3" id="KW-0862">Zinc</keyword>
<keyword evidence="2 4" id="KW-0863">Zinc-finger</keyword>
<dbReference type="InterPro" id="IPR001841">
    <property type="entry name" value="Znf_RING"/>
</dbReference>
<dbReference type="AlphaFoldDB" id="A0A9P0IXX7"/>
<evidence type="ECO:0000256" key="2">
    <source>
        <dbReference type="ARBA" id="ARBA00022771"/>
    </source>
</evidence>
<feature type="domain" description="RING-type" evidence="6">
    <location>
        <begin position="83"/>
        <end position="124"/>
    </location>
</feature>
<name>A0A9P0IXX7_APHGO</name>
<keyword evidence="1" id="KW-0479">Metal-binding</keyword>
<dbReference type="PANTHER" id="PTHR12183">
    <property type="entry name" value="MITOCHONDRIAL UBIQUITIN LIGASE ACTIVATOR OF NFKB 1"/>
    <property type="match status" value="1"/>
</dbReference>
<protein>
    <recommendedName>
        <fullName evidence="6">RING-type domain-containing protein</fullName>
    </recommendedName>
</protein>
<dbReference type="GO" id="GO:0008270">
    <property type="term" value="F:zinc ion binding"/>
    <property type="evidence" value="ECO:0007669"/>
    <property type="project" value="UniProtKB-KW"/>
</dbReference>